<dbReference type="EC" id="3.4.19.12" evidence="3"/>
<evidence type="ECO:0000256" key="5">
    <source>
        <dbReference type="ARBA" id="ARBA00022786"/>
    </source>
</evidence>
<keyword evidence="5" id="KW-0833">Ubl conjugation pathway</keyword>
<sequence length="740" mass="82400">MEIETDSCHNLLLEGGPSSHPPRPSLLCGEAPKAEAEAEIPVLMVSPVSSPQKTLTVPSAPAELGGQQSPDPDSPPDLTESTSAQPLMLTCGPMYRPSRYTWGQPWENHLDGFSPFARRVIPTGVGAGLDNLGLTCFVNAVLQCFTHTVPLVQSLRSWDHADPCDRDREGFCLLCVLRGHIEMSLDSSGKVISPMILVDNLDRILSHISSFANSSTCWLVEIASYFQRHQQEDAHEFQQAMLDKLERCCLDQKRDSDSPPPKNIVDEVFGGRLVSKLQCCNCGHCSFTYEPLIDLSLEIEHAENLTAALESFTNVEKMEDPESKFRCENCKEDVSVEKQLLVEKEPTIAALHLKRFKSDGLTVEKIDKHVPFPLELDLRPFINGHESDVELKYQLYAIVVHTGISPTWGHYFSFIRSSPGVWHKFDDHKVVKFEEEFVLSQDAYILFYAKHDIPWFSSLMEDRKIESDLISETSPKSVLDKVDTPYTFPAIPNMENSTFPVAVTVHKSTGISAPMSALDKAHSPDRPNPSLSKFENSTFHETAGTALGTSASLYSGNCGNTAMNEAGVDEYGSNECRNESRHLMENLFVKEKQGTAGASDGDDRGNHREDELETDENFHPLTPSEPSSPESSHTGKKYPEASNRPSTMRHHRKIERSSCRKQLSKTLENAKKKEALRYMRGMPLGRATQFVHAMLGPRSPKSKKKQAKRRLGASLCERTSPSSASQRSRSNQPLLPPPVL</sequence>
<dbReference type="Gene3D" id="3.90.70.10">
    <property type="entry name" value="Cysteine proteinases"/>
    <property type="match status" value="1"/>
</dbReference>
<protein>
    <recommendedName>
        <fullName evidence="3">ubiquitinyl hydrolase 1</fullName>
        <ecNumber evidence="3">3.4.19.12</ecNumber>
    </recommendedName>
</protein>
<keyword evidence="4" id="KW-0645">Protease</keyword>
<feature type="region of interest" description="Disordered" evidence="9">
    <location>
        <begin position="1"/>
        <end position="33"/>
    </location>
</feature>
<comment type="similarity">
    <text evidence="2">Belongs to the peptidase C19 family.</text>
</comment>
<dbReference type="GO" id="GO:0006508">
    <property type="term" value="P:proteolysis"/>
    <property type="evidence" value="ECO:0007669"/>
    <property type="project" value="UniProtKB-KW"/>
</dbReference>
<feature type="compositionally biased region" description="Low complexity" evidence="9">
    <location>
        <begin position="718"/>
        <end position="730"/>
    </location>
</feature>
<dbReference type="Pfam" id="PF00443">
    <property type="entry name" value="UCH"/>
    <property type="match status" value="1"/>
</dbReference>
<dbReference type="GO" id="GO:0004843">
    <property type="term" value="F:cysteine-type deubiquitinase activity"/>
    <property type="evidence" value="ECO:0007669"/>
    <property type="project" value="UniProtKB-EC"/>
</dbReference>
<dbReference type="InterPro" id="IPR018200">
    <property type="entry name" value="USP_CS"/>
</dbReference>
<dbReference type="FunFam" id="3.90.70.10:FF:000116">
    <property type="entry name" value="Ubiquitin carboxyl-terminal hydrolase 20"/>
    <property type="match status" value="1"/>
</dbReference>
<evidence type="ECO:0000256" key="1">
    <source>
        <dbReference type="ARBA" id="ARBA00000707"/>
    </source>
</evidence>
<evidence type="ECO:0000256" key="9">
    <source>
        <dbReference type="SAM" id="MobiDB-lite"/>
    </source>
</evidence>
<dbReference type="GO" id="GO:0005829">
    <property type="term" value="C:cytosol"/>
    <property type="evidence" value="ECO:0007669"/>
    <property type="project" value="TreeGrafter"/>
</dbReference>
<feature type="region of interest" description="Disordered" evidence="9">
    <location>
        <begin position="693"/>
        <end position="740"/>
    </location>
</feature>
<dbReference type="GO" id="GO:0016579">
    <property type="term" value="P:protein deubiquitination"/>
    <property type="evidence" value="ECO:0007669"/>
    <property type="project" value="InterPro"/>
</dbReference>
<dbReference type="InterPro" id="IPR001394">
    <property type="entry name" value="Peptidase_C19_UCH"/>
</dbReference>
<organism evidence="11 12">
    <name type="scientific">Punica granatum</name>
    <name type="common">Pomegranate</name>
    <dbReference type="NCBI Taxonomy" id="22663"/>
    <lineage>
        <taxon>Eukaryota</taxon>
        <taxon>Viridiplantae</taxon>
        <taxon>Streptophyta</taxon>
        <taxon>Embryophyta</taxon>
        <taxon>Tracheophyta</taxon>
        <taxon>Spermatophyta</taxon>
        <taxon>Magnoliopsida</taxon>
        <taxon>eudicotyledons</taxon>
        <taxon>Gunneridae</taxon>
        <taxon>Pentapetalae</taxon>
        <taxon>rosids</taxon>
        <taxon>malvids</taxon>
        <taxon>Myrtales</taxon>
        <taxon>Lythraceae</taxon>
        <taxon>Punica</taxon>
    </lineage>
</organism>
<feature type="region of interest" description="Disordered" evidence="9">
    <location>
        <begin position="45"/>
        <end position="86"/>
    </location>
</feature>
<evidence type="ECO:0000256" key="8">
    <source>
        <dbReference type="ARBA" id="ARBA00037450"/>
    </source>
</evidence>
<evidence type="ECO:0000313" key="11">
    <source>
        <dbReference type="EMBL" id="OWM64140.1"/>
    </source>
</evidence>
<dbReference type="PANTHER" id="PTHR24006:SF747">
    <property type="entry name" value="UBIQUITIN CARBOXYL-TERMINAL HYDROLASE 20"/>
    <property type="match status" value="1"/>
</dbReference>
<evidence type="ECO:0000256" key="2">
    <source>
        <dbReference type="ARBA" id="ARBA00009085"/>
    </source>
</evidence>
<evidence type="ECO:0000256" key="6">
    <source>
        <dbReference type="ARBA" id="ARBA00022801"/>
    </source>
</evidence>
<evidence type="ECO:0000256" key="4">
    <source>
        <dbReference type="ARBA" id="ARBA00022670"/>
    </source>
</evidence>
<comment type="function">
    <text evidence="8">Recognizes and hydrolyzes the peptide bond at the C-terminal Gly of ubiquitin. Involved in the processing of poly-ubiquitin precursors as well as that of ubiquitinated proteins.</text>
</comment>
<evidence type="ECO:0000256" key="7">
    <source>
        <dbReference type="ARBA" id="ARBA00022807"/>
    </source>
</evidence>
<feature type="region of interest" description="Disordered" evidence="9">
    <location>
        <begin position="591"/>
        <end position="665"/>
    </location>
</feature>
<comment type="catalytic activity">
    <reaction evidence="1">
        <text>Thiol-dependent hydrolysis of ester, thioester, amide, peptide and isopeptide bonds formed by the C-terminal Gly of ubiquitin (a 76-residue protein attached to proteins as an intracellular targeting signal).</text>
        <dbReference type="EC" id="3.4.19.12"/>
    </reaction>
</comment>
<evidence type="ECO:0000313" key="12">
    <source>
        <dbReference type="Proteomes" id="UP000197138"/>
    </source>
</evidence>
<comment type="caution">
    <text evidence="11">The sequence shown here is derived from an EMBL/GenBank/DDBJ whole genome shotgun (WGS) entry which is preliminary data.</text>
</comment>
<dbReference type="Proteomes" id="UP000197138">
    <property type="component" value="Unassembled WGS sequence"/>
</dbReference>
<accession>A0A218VVM0</accession>
<dbReference type="InterPro" id="IPR050164">
    <property type="entry name" value="Peptidase_C19"/>
</dbReference>
<dbReference type="PROSITE" id="PS50235">
    <property type="entry name" value="USP_3"/>
    <property type="match status" value="1"/>
</dbReference>
<proteinExistence type="inferred from homology"/>
<keyword evidence="6" id="KW-0378">Hydrolase</keyword>
<dbReference type="EMBL" id="MTKT01005815">
    <property type="protein sequence ID" value="OWM64140.1"/>
    <property type="molecule type" value="Genomic_DNA"/>
</dbReference>
<name>A0A218VVM0_PUNGR</name>
<dbReference type="InterPro" id="IPR038765">
    <property type="entry name" value="Papain-like_cys_pep_sf"/>
</dbReference>
<feature type="region of interest" description="Disordered" evidence="9">
    <location>
        <begin position="515"/>
        <end position="535"/>
    </location>
</feature>
<gene>
    <name evidence="11" type="ORF">CDL15_Pgr018711</name>
</gene>
<dbReference type="AlphaFoldDB" id="A0A218VVM0"/>
<feature type="compositionally biased region" description="Basic residues" evidence="9">
    <location>
        <begin position="700"/>
        <end position="711"/>
    </location>
</feature>
<feature type="compositionally biased region" description="Polar residues" evidence="9">
    <location>
        <begin position="47"/>
        <end position="57"/>
    </location>
</feature>
<dbReference type="GO" id="GO:0005634">
    <property type="term" value="C:nucleus"/>
    <property type="evidence" value="ECO:0007669"/>
    <property type="project" value="TreeGrafter"/>
</dbReference>
<reference evidence="12" key="1">
    <citation type="journal article" date="2017" name="Plant J.">
        <title>The pomegranate (Punica granatum L.) genome and the genomics of punicalagin biosynthesis.</title>
        <authorList>
            <person name="Qin G."/>
            <person name="Xu C."/>
            <person name="Ming R."/>
            <person name="Tang H."/>
            <person name="Guyot R."/>
            <person name="Kramer E.M."/>
            <person name="Hu Y."/>
            <person name="Yi X."/>
            <person name="Qi Y."/>
            <person name="Xu X."/>
            <person name="Gao Z."/>
            <person name="Pan H."/>
            <person name="Jian J."/>
            <person name="Tian Y."/>
            <person name="Yue Z."/>
            <person name="Xu Y."/>
        </authorList>
    </citation>
    <scope>NUCLEOTIDE SEQUENCE [LARGE SCALE GENOMIC DNA]</scope>
    <source>
        <strain evidence="12">cv. Dabenzi</strain>
    </source>
</reference>
<dbReference type="SUPFAM" id="SSF54001">
    <property type="entry name" value="Cysteine proteinases"/>
    <property type="match status" value="1"/>
</dbReference>
<dbReference type="PROSITE" id="PS00973">
    <property type="entry name" value="USP_2"/>
    <property type="match status" value="1"/>
</dbReference>
<feature type="compositionally biased region" description="Basic and acidic residues" evidence="9">
    <location>
        <begin position="601"/>
        <end position="610"/>
    </location>
</feature>
<dbReference type="PANTHER" id="PTHR24006">
    <property type="entry name" value="UBIQUITIN CARBOXYL-TERMINAL HYDROLASE"/>
    <property type="match status" value="1"/>
</dbReference>
<keyword evidence="7" id="KW-0788">Thiol protease</keyword>
<evidence type="ECO:0000259" key="10">
    <source>
        <dbReference type="PROSITE" id="PS50235"/>
    </source>
</evidence>
<feature type="domain" description="USP" evidence="10">
    <location>
        <begin position="127"/>
        <end position="451"/>
    </location>
</feature>
<evidence type="ECO:0000256" key="3">
    <source>
        <dbReference type="ARBA" id="ARBA00012759"/>
    </source>
</evidence>
<dbReference type="InterPro" id="IPR028889">
    <property type="entry name" value="USP"/>
</dbReference>